<evidence type="ECO:0000313" key="6">
    <source>
        <dbReference type="EMBL" id="MBL4936098.1"/>
    </source>
</evidence>
<evidence type="ECO:0000256" key="4">
    <source>
        <dbReference type="ARBA" id="ARBA00022741"/>
    </source>
</evidence>
<comment type="caution">
    <text evidence="6">The sequence shown here is derived from an EMBL/GenBank/DDBJ whole genome shotgun (WGS) entry which is preliminary data.</text>
</comment>
<comment type="catalytic activity">
    <reaction evidence="1">
        <text>3'-dephospho-CoA + ATP = 2'-(5''-triphospho-alpha-D-ribosyl)-3'-dephospho-CoA + adenine</text>
        <dbReference type="Rhea" id="RHEA:15117"/>
        <dbReference type="ChEBI" id="CHEBI:16708"/>
        <dbReference type="ChEBI" id="CHEBI:30616"/>
        <dbReference type="ChEBI" id="CHEBI:57328"/>
        <dbReference type="ChEBI" id="CHEBI:61378"/>
        <dbReference type="EC" id="2.4.2.52"/>
    </reaction>
</comment>
<protein>
    <recommendedName>
        <fullName evidence="2">triphosphoribosyl-dephospho-CoA synthase</fullName>
        <ecNumber evidence="2">2.4.2.52</ecNumber>
    </recommendedName>
</protein>
<keyword evidence="3 6" id="KW-0808">Transferase</keyword>
<dbReference type="GO" id="GO:0046917">
    <property type="term" value="F:triphosphoribosyl-dephospho-CoA synthase activity"/>
    <property type="evidence" value="ECO:0007669"/>
    <property type="project" value="UniProtKB-EC"/>
</dbReference>
<evidence type="ECO:0000256" key="1">
    <source>
        <dbReference type="ARBA" id="ARBA00001210"/>
    </source>
</evidence>
<dbReference type="EC" id="2.4.2.52" evidence="2"/>
<name>A0ABS1TDN4_9CLOT</name>
<dbReference type="PANTHER" id="PTHR30201:SF2">
    <property type="entry name" value="2-(5''-TRIPHOSPHORIBOSYL)-3'-DEPHOSPHOCOENZYME-A SYNTHASE"/>
    <property type="match status" value="1"/>
</dbReference>
<evidence type="ECO:0000313" key="7">
    <source>
        <dbReference type="Proteomes" id="UP000632377"/>
    </source>
</evidence>
<dbReference type="NCBIfam" id="TIGR03125">
    <property type="entry name" value="citrate_citG"/>
    <property type="match status" value="1"/>
</dbReference>
<accession>A0ABS1TDN4</accession>
<proteinExistence type="predicted"/>
<evidence type="ECO:0000256" key="3">
    <source>
        <dbReference type="ARBA" id="ARBA00022679"/>
    </source>
</evidence>
<reference evidence="6 7" key="1">
    <citation type="submission" date="2021-01" db="EMBL/GenBank/DDBJ databases">
        <title>Genome public.</title>
        <authorList>
            <person name="Liu C."/>
            <person name="Sun Q."/>
        </authorList>
    </citation>
    <scope>NUCLEOTIDE SEQUENCE [LARGE SCALE GENOMIC DNA]</scope>
    <source>
        <strain evidence="6 7">YIM B02515</strain>
    </source>
</reference>
<organism evidence="6 7">
    <name type="scientific">Clostridium rhizosphaerae</name>
    <dbReference type="NCBI Taxonomy" id="2803861"/>
    <lineage>
        <taxon>Bacteria</taxon>
        <taxon>Bacillati</taxon>
        <taxon>Bacillota</taxon>
        <taxon>Clostridia</taxon>
        <taxon>Eubacteriales</taxon>
        <taxon>Clostridiaceae</taxon>
        <taxon>Clostridium</taxon>
    </lineage>
</organism>
<dbReference type="GO" id="GO:0016757">
    <property type="term" value="F:glycosyltransferase activity"/>
    <property type="evidence" value="ECO:0007669"/>
    <property type="project" value="UniProtKB-KW"/>
</dbReference>
<dbReference type="PANTHER" id="PTHR30201">
    <property type="entry name" value="TRIPHOSPHORIBOSYL-DEPHOSPHO-COA SYNTHASE"/>
    <property type="match status" value="1"/>
</dbReference>
<dbReference type="Proteomes" id="UP000632377">
    <property type="component" value="Unassembled WGS sequence"/>
</dbReference>
<gene>
    <name evidence="6" type="primary">citG</name>
    <name evidence="6" type="ORF">JK636_10015</name>
</gene>
<sequence length="293" mass="32501">MNKAYKISDIAFKISSFAIQAISYEAACFPSPGLVSPVSDGAHKDMEYFMFLDSTVSLIKPLILCCEAGLTNDAPKEIFKAIRQIGIIGENEMFKATGGINTHKGMLFLMGIACAAVSKALYDNKDFKAVRQIIMDMTEGMTQRELETKKGFPDDKLSHGEKLFKQHGISGVRGEVEKGLPIVFDFAIDFYNKTKELYINDRLIHTLIGIMQFCEDTTILHRHSIDVLKEVQAKAKFVTALGGMKTDFGVDAVYEMDKEFKRRNISPGGSADLLGLTVFLSLAESYFAEKGTE</sequence>
<dbReference type="InterPro" id="IPR017551">
    <property type="entry name" value="TriPribosyl-deP-CoA_syn_CitG"/>
</dbReference>
<dbReference type="Gene3D" id="1.10.4200.10">
    <property type="entry name" value="Triphosphoribosyl-dephospho-CoA protein"/>
    <property type="match status" value="1"/>
</dbReference>
<keyword evidence="6" id="KW-0328">Glycosyltransferase</keyword>
<keyword evidence="7" id="KW-1185">Reference proteome</keyword>
<dbReference type="InterPro" id="IPR002736">
    <property type="entry name" value="CitG"/>
</dbReference>
<dbReference type="Pfam" id="PF01874">
    <property type="entry name" value="CitG"/>
    <property type="match status" value="1"/>
</dbReference>
<evidence type="ECO:0000256" key="5">
    <source>
        <dbReference type="ARBA" id="ARBA00022840"/>
    </source>
</evidence>
<evidence type="ECO:0000256" key="2">
    <source>
        <dbReference type="ARBA" id="ARBA00012074"/>
    </source>
</evidence>
<keyword evidence="5" id="KW-0067">ATP-binding</keyword>
<dbReference type="RefSeq" id="WP_202748674.1">
    <property type="nucleotide sequence ID" value="NZ_JAESWC010000002.1"/>
</dbReference>
<dbReference type="EMBL" id="JAESWC010000002">
    <property type="protein sequence ID" value="MBL4936098.1"/>
    <property type="molecule type" value="Genomic_DNA"/>
</dbReference>
<keyword evidence="4" id="KW-0547">Nucleotide-binding</keyword>